<dbReference type="AlphaFoldDB" id="A0A5K8A200"/>
<organism evidence="2 3">
    <name type="scientific">Desulfosarcina ovata subsp. sediminis</name>
    <dbReference type="NCBI Taxonomy" id="885957"/>
    <lineage>
        <taxon>Bacteria</taxon>
        <taxon>Pseudomonadati</taxon>
        <taxon>Thermodesulfobacteriota</taxon>
        <taxon>Desulfobacteria</taxon>
        <taxon>Desulfobacterales</taxon>
        <taxon>Desulfosarcinaceae</taxon>
        <taxon>Desulfosarcina</taxon>
    </lineage>
</organism>
<dbReference type="KEGG" id="dov:DSCO28_71450"/>
<dbReference type="Proteomes" id="UP000425960">
    <property type="component" value="Chromosome"/>
</dbReference>
<accession>A0A5K8A200</accession>
<name>A0A5K8A200_9BACT</name>
<sequence>MNTTYNESLSAASGKESWKRGDTAKRVYDFETREQSVSQRDFAKNNNVPRSSLRYWVARKNNIDA</sequence>
<evidence type="ECO:0000256" key="1">
    <source>
        <dbReference type="SAM" id="MobiDB-lite"/>
    </source>
</evidence>
<dbReference type="EMBL" id="AP021876">
    <property type="protein sequence ID" value="BBO86579.1"/>
    <property type="molecule type" value="Genomic_DNA"/>
</dbReference>
<feature type="compositionally biased region" description="Polar residues" evidence="1">
    <location>
        <begin position="1"/>
        <end position="11"/>
    </location>
</feature>
<proteinExistence type="predicted"/>
<evidence type="ECO:0008006" key="4">
    <source>
        <dbReference type="Google" id="ProtNLM"/>
    </source>
</evidence>
<protein>
    <recommendedName>
        <fullName evidence="4">HTH psq-type domain-containing protein</fullName>
    </recommendedName>
</protein>
<feature type="region of interest" description="Disordered" evidence="1">
    <location>
        <begin position="1"/>
        <end position="21"/>
    </location>
</feature>
<gene>
    <name evidence="2" type="ORF">DSCO28_71450</name>
</gene>
<reference evidence="2 3" key="1">
    <citation type="submission" date="2019-11" db="EMBL/GenBank/DDBJ databases">
        <title>Comparative genomics of hydrocarbon-degrading Desulfosarcina strains.</title>
        <authorList>
            <person name="Watanabe M."/>
            <person name="Kojima H."/>
            <person name="Fukui M."/>
        </authorList>
    </citation>
    <scope>NUCLEOTIDE SEQUENCE [LARGE SCALE GENOMIC DNA]</scope>
    <source>
        <strain evidence="2 3">28bB2T</strain>
    </source>
</reference>
<evidence type="ECO:0000313" key="3">
    <source>
        <dbReference type="Proteomes" id="UP000425960"/>
    </source>
</evidence>
<evidence type="ECO:0000313" key="2">
    <source>
        <dbReference type="EMBL" id="BBO86579.1"/>
    </source>
</evidence>